<organism evidence="2 3">
    <name type="scientific">Exophiala bonariae</name>
    <dbReference type="NCBI Taxonomy" id="1690606"/>
    <lineage>
        <taxon>Eukaryota</taxon>
        <taxon>Fungi</taxon>
        <taxon>Dikarya</taxon>
        <taxon>Ascomycota</taxon>
        <taxon>Pezizomycotina</taxon>
        <taxon>Eurotiomycetes</taxon>
        <taxon>Chaetothyriomycetidae</taxon>
        <taxon>Chaetothyriales</taxon>
        <taxon>Herpotrichiellaceae</taxon>
        <taxon>Exophiala</taxon>
    </lineage>
</organism>
<sequence>MLPVFETFKERPWLTVLALIGLYYCVIVPGRRIIHTYRVRQKYLDIPSLPRHPLWGNLVNVGMKLDPTINRHPDYGFEEIWNELGHPPAFLFDLNPIDNAFLVIADPTVAENFIQPSPQFKYSTLKSDTLSSLYRLIGRESLIIVEGEEWKNLRKRFNRGFAPAHLHSLSPLIISKTRIFIDRLKGVAKTGEVFELKDYSQDLTTDIITQLTIEKDFRAQTTPEGQGHKSRLGLLTASRDLSELMFKTGQGFNPFAYFDIIRPTKAWFYEQVFNHELTKVIKQQIEAERSSEENTNSDATKEDKSNALQVKSILRLALSGLEPTQELIRNSVSQIKSFLFAGQDTTATLIQWMCFELSKSSFSDHHRQIAKNLVKEHDKVFGVTDDPFHALDILGKEDDQGRKDAEAILGSGLPYTTAFIRETLRLHAPAGTARRIPDITPENPTPFKVALPVSPDSTETKDVVVNGLRVYPAHYLIHRNTSIWGEDAAVFRPERWLDEDYISKLPPGSWRPFERGPRNCIGQELALLEAKVVLCAVARGLLFHKVGYSGKKAAGIVKGDGTDDPEREIWSKHSVTSVVMDGMKMKVELKE</sequence>
<feature type="transmembrane region" description="Helical" evidence="1">
    <location>
        <begin position="12"/>
        <end position="34"/>
    </location>
</feature>
<dbReference type="PRINTS" id="PR00385">
    <property type="entry name" value="P450"/>
</dbReference>
<dbReference type="PANTHER" id="PTHR24305:SF222">
    <property type="entry name" value="CYTOCHROME P450 MONOOXYGENASE STCS"/>
    <property type="match status" value="1"/>
</dbReference>
<dbReference type="AlphaFoldDB" id="A0AAV9NG20"/>
<keyword evidence="1" id="KW-0812">Transmembrane</keyword>
<dbReference type="Proteomes" id="UP001358417">
    <property type="component" value="Unassembled WGS sequence"/>
</dbReference>
<evidence type="ECO:0000256" key="1">
    <source>
        <dbReference type="SAM" id="Phobius"/>
    </source>
</evidence>
<gene>
    <name evidence="2" type="ORF">LTR84_013098</name>
</gene>
<dbReference type="GO" id="GO:0016705">
    <property type="term" value="F:oxidoreductase activity, acting on paired donors, with incorporation or reduction of molecular oxygen"/>
    <property type="evidence" value="ECO:0007669"/>
    <property type="project" value="InterPro"/>
</dbReference>
<keyword evidence="3" id="KW-1185">Reference proteome</keyword>
<dbReference type="InterPro" id="IPR050121">
    <property type="entry name" value="Cytochrome_P450_monoxygenase"/>
</dbReference>
<reference evidence="2 3" key="1">
    <citation type="submission" date="2023-08" db="EMBL/GenBank/DDBJ databases">
        <title>Black Yeasts Isolated from many extreme environments.</title>
        <authorList>
            <person name="Coleine C."/>
            <person name="Stajich J.E."/>
            <person name="Selbmann L."/>
        </authorList>
    </citation>
    <scope>NUCLEOTIDE SEQUENCE [LARGE SCALE GENOMIC DNA]</scope>
    <source>
        <strain evidence="2 3">CCFEE 5792</strain>
    </source>
</reference>
<dbReference type="RefSeq" id="XP_064707779.1">
    <property type="nucleotide sequence ID" value="XM_064856603.1"/>
</dbReference>
<keyword evidence="1" id="KW-0472">Membrane</keyword>
<dbReference type="InterPro" id="IPR001128">
    <property type="entry name" value="Cyt_P450"/>
</dbReference>
<dbReference type="GO" id="GO:0004497">
    <property type="term" value="F:monooxygenase activity"/>
    <property type="evidence" value="ECO:0007669"/>
    <property type="project" value="InterPro"/>
</dbReference>
<dbReference type="PANTHER" id="PTHR24305">
    <property type="entry name" value="CYTOCHROME P450"/>
    <property type="match status" value="1"/>
</dbReference>
<keyword evidence="1" id="KW-1133">Transmembrane helix</keyword>
<dbReference type="GO" id="GO:0005506">
    <property type="term" value="F:iron ion binding"/>
    <property type="evidence" value="ECO:0007669"/>
    <property type="project" value="InterPro"/>
</dbReference>
<dbReference type="EMBL" id="JAVRRD010000009">
    <property type="protein sequence ID" value="KAK5055348.1"/>
    <property type="molecule type" value="Genomic_DNA"/>
</dbReference>
<evidence type="ECO:0008006" key="4">
    <source>
        <dbReference type="Google" id="ProtNLM"/>
    </source>
</evidence>
<dbReference type="InterPro" id="IPR036396">
    <property type="entry name" value="Cyt_P450_sf"/>
</dbReference>
<protein>
    <recommendedName>
        <fullName evidence="4">Cytochrome P450</fullName>
    </recommendedName>
</protein>
<dbReference type="SUPFAM" id="SSF48264">
    <property type="entry name" value="Cytochrome P450"/>
    <property type="match status" value="1"/>
</dbReference>
<accession>A0AAV9NG20</accession>
<evidence type="ECO:0000313" key="3">
    <source>
        <dbReference type="Proteomes" id="UP001358417"/>
    </source>
</evidence>
<dbReference type="GO" id="GO:0020037">
    <property type="term" value="F:heme binding"/>
    <property type="evidence" value="ECO:0007669"/>
    <property type="project" value="InterPro"/>
</dbReference>
<dbReference type="Pfam" id="PF00067">
    <property type="entry name" value="p450"/>
    <property type="match status" value="1"/>
</dbReference>
<evidence type="ECO:0000313" key="2">
    <source>
        <dbReference type="EMBL" id="KAK5055348.1"/>
    </source>
</evidence>
<dbReference type="GeneID" id="89981234"/>
<proteinExistence type="predicted"/>
<name>A0AAV9NG20_9EURO</name>
<comment type="caution">
    <text evidence="2">The sequence shown here is derived from an EMBL/GenBank/DDBJ whole genome shotgun (WGS) entry which is preliminary data.</text>
</comment>
<dbReference type="Gene3D" id="1.10.630.10">
    <property type="entry name" value="Cytochrome P450"/>
    <property type="match status" value="1"/>
</dbReference>